<evidence type="ECO:0008006" key="8">
    <source>
        <dbReference type="Google" id="ProtNLM"/>
    </source>
</evidence>
<dbReference type="EMBL" id="CP022132">
    <property type="protein sequence ID" value="ASG67899.1"/>
    <property type="molecule type" value="Genomic_DNA"/>
</dbReference>
<evidence type="ECO:0000256" key="5">
    <source>
        <dbReference type="SAM" id="Phobius"/>
    </source>
</evidence>
<comment type="subcellular location">
    <subcellularLocation>
        <location evidence="1">Membrane</location>
    </subcellularLocation>
</comment>
<organism evidence="6 7">
    <name type="scientific">Francisella halioticida</name>
    <dbReference type="NCBI Taxonomy" id="549298"/>
    <lineage>
        <taxon>Bacteria</taxon>
        <taxon>Pseudomonadati</taxon>
        <taxon>Pseudomonadota</taxon>
        <taxon>Gammaproteobacteria</taxon>
        <taxon>Thiotrichales</taxon>
        <taxon>Francisellaceae</taxon>
        <taxon>Francisella</taxon>
    </lineage>
</organism>
<keyword evidence="2 5" id="KW-0812">Transmembrane</keyword>
<keyword evidence="3 5" id="KW-1133">Transmembrane helix</keyword>
<evidence type="ECO:0000256" key="1">
    <source>
        <dbReference type="ARBA" id="ARBA00004370"/>
    </source>
</evidence>
<feature type="transmembrane region" description="Helical" evidence="5">
    <location>
        <begin position="147"/>
        <end position="169"/>
    </location>
</feature>
<name>A0ABM6LZL4_9GAMM</name>
<dbReference type="SUPFAM" id="SSF161084">
    <property type="entry name" value="MAPEG domain-like"/>
    <property type="match status" value="1"/>
</dbReference>
<dbReference type="Gene3D" id="1.20.120.550">
    <property type="entry name" value="Membrane associated eicosanoid/glutathione metabolism-like domain"/>
    <property type="match status" value="1"/>
</dbReference>
<dbReference type="RefSeq" id="WP_088772416.1">
    <property type="nucleotide sequence ID" value="NZ_CP022132.1"/>
</dbReference>
<proteinExistence type="predicted"/>
<feature type="transmembrane region" description="Helical" evidence="5">
    <location>
        <begin position="12"/>
        <end position="34"/>
    </location>
</feature>
<dbReference type="PANTHER" id="PTHR31004">
    <property type="entry name" value="TRANSMEMBRANE PROTEIN 79"/>
    <property type="match status" value="1"/>
</dbReference>
<dbReference type="InterPro" id="IPR001129">
    <property type="entry name" value="Membr-assoc_MAPEG"/>
</dbReference>
<accession>A0ABM6LZL4</accession>
<keyword evidence="4 5" id="KW-0472">Membrane</keyword>
<evidence type="ECO:0000256" key="4">
    <source>
        <dbReference type="ARBA" id="ARBA00023136"/>
    </source>
</evidence>
<keyword evidence="7" id="KW-1185">Reference proteome</keyword>
<gene>
    <name evidence="6" type="ORF">CDV26_05415</name>
</gene>
<protein>
    <recommendedName>
        <fullName evidence="8">MAPEG family protein</fullName>
    </recommendedName>
</protein>
<evidence type="ECO:0000256" key="3">
    <source>
        <dbReference type="ARBA" id="ARBA00022989"/>
    </source>
</evidence>
<dbReference type="Pfam" id="PF01124">
    <property type="entry name" value="MAPEG"/>
    <property type="match status" value="1"/>
</dbReference>
<evidence type="ECO:0000313" key="6">
    <source>
        <dbReference type="EMBL" id="ASG67899.1"/>
    </source>
</evidence>
<feature type="transmembrane region" description="Helical" evidence="5">
    <location>
        <begin position="40"/>
        <end position="60"/>
    </location>
</feature>
<reference evidence="6 7" key="1">
    <citation type="submission" date="2017-06" db="EMBL/GenBank/DDBJ databases">
        <title>Complete genome of Francisella halioticida.</title>
        <authorList>
            <person name="Sjodin A."/>
        </authorList>
    </citation>
    <scope>NUCLEOTIDE SEQUENCE [LARGE SCALE GENOMIC DNA]</scope>
    <source>
        <strain evidence="6 7">DSM 23729</strain>
    </source>
</reference>
<evidence type="ECO:0000256" key="2">
    <source>
        <dbReference type="ARBA" id="ARBA00022692"/>
    </source>
</evidence>
<dbReference type="Proteomes" id="UP000249910">
    <property type="component" value="Chromosome"/>
</dbReference>
<sequence>MSKEQKKVFYSLIIGVILSIFIIFVGSICDFFHLKNTADKISIAFKVLIIPGVFLVIAVARLAKYRFFSDQDINGSGLTNGSEKAKILQALIQNTLEQLCIAFIAYTSWVAIMPLTSLSTIVLAAITFAIGRSLFFLTYHKGAGARALGFTLTFYPSVIMIITVIVYMLI</sequence>
<evidence type="ECO:0000313" key="7">
    <source>
        <dbReference type="Proteomes" id="UP000249910"/>
    </source>
</evidence>
<dbReference type="InterPro" id="IPR023352">
    <property type="entry name" value="MAPEG-like_dom_sf"/>
</dbReference>
<dbReference type="PANTHER" id="PTHR31004:SF1">
    <property type="entry name" value="TRANSMEMBRANE PROTEIN 79"/>
    <property type="match status" value="1"/>
</dbReference>